<gene>
    <name evidence="2" type="ORF">HETIRDRAFT_451769</name>
</gene>
<dbReference type="OrthoDB" id="3225650at2759"/>
<name>W4K8S3_HETIT</name>
<proteinExistence type="predicted"/>
<dbReference type="EMBL" id="KI925458">
    <property type="protein sequence ID" value="ETW82183.1"/>
    <property type="molecule type" value="Genomic_DNA"/>
</dbReference>
<feature type="region of interest" description="Disordered" evidence="1">
    <location>
        <begin position="278"/>
        <end position="297"/>
    </location>
</feature>
<dbReference type="AlphaFoldDB" id="W4K8S3"/>
<accession>W4K8S3</accession>
<keyword evidence="3" id="KW-1185">Reference proteome</keyword>
<feature type="region of interest" description="Disordered" evidence="1">
    <location>
        <begin position="55"/>
        <end position="79"/>
    </location>
</feature>
<protein>
    <submittedName>
        <fullName evidence="2">Uncharacterized protein</fullName>
    </submittedName>
</protein>
<evidence type="ECO:0000313" key="3">
    <source>
        <dbReference type="Proteomes" id="UP000030671"/>
    </source>
</evidence>
<dbReference type="KEGG" id="hir:HETIRDRAFT_451769"/>
<organism evidence="2 3">
    <name type="scientific">Heterobasidion irregulare (strain TC 32-1)</name>
    <dbReference type="NCBI Taxonomy" id="747525"/>
    <lineage>
        <taxon>Eukaryota</taxon>
        <taxon>Fungi</taxon>
        <taxon>Dikarya</taxon>
        <taxon>Basidiomycota</taxon>
        <taxon>Agaricomycotina</taxon>
        <taxon>Agaricomycetes</taxon>
        <taxon>Russulales</taxon>
        <taxon>Bondarzewiaceae</taxon>
        <taxon>Heterobasidion</taxon>
        <taxon>Heterobasidion annosum species complex</taxon>
    </lineage>
</organism>
<feature type="region of interest" description="Disordered" evidence="1">
    <location>
        <begin position="132"/>
        <end position="173"/>
    </location>
</feature>
<feature type="compositionally biased region" description="Basic and acidic residues" evidence="1">
    <location>
        <begin position="135"/>
        <end position="173"/>
    </location>
</feature>
<evidence type="ECO:0000313" key="2">
    <source>
        <dbReference type="EMBL" id="ETW82183.1"/>
    </source>
</evidence>
<dbReference type="RefSeq" id="XP_009546734.1">
    <property type="nucleotide sequence ID" value="XM_009548439.1"/>
</dbReference>
<evidence type="ECO:0000256" key="1">
    <source>
        <dbReference type="SAM" id="MobiDB-lite"/>
    </source>
</evidence>
<dbReference type="InParanoid" id="W4K8S3"/>
<dbReference type="GeneID" id="20676192"/>
<dbReference type="HOGENOM" id="CLU_721824_0_0_1"/>
<sequence>MNPQTSREQFDALIDLLATDSGEHENQDKDTNAVLRNPDGKLDFAKIRSFFTHRGVDETADDQPLERGPSTASGFPKIVPDNLSPERALSRSIESSVRLYNFHFLGTSSHPWGKTASVPALSSSLHTYDPFDNPNVKDDRAHSEEATSRDKVEHIDKQERLLPQDTNSERLDRSSRDALVTKLEGALALSKGEIAALRNQVDDLHAMISELFGRDAVSDYRARHVHKDPPETREQIRRSKDLGHHVPLNYHDALAEPHASAARSEQLDVLPLQKILSKHPGTTPARLRDESPSHEQSGFRIVPVSDPGDAQRAIDFVARVDDIVWRRSLYPTARGVPHAPILSESNLDALLKRIMLWEGIARGPSS</sequence>
<reference evidence="2 3" key="1">
    <citation type="journal article" date="2012" name="New Phytol.">
        <title>Insight into trade-off between wood decay and parasitism from the genome of a fungal forest pathogen.</title>
        <authorList>
            <person name="Olson A."/>
            <person name="Aerts A."/>
            <person name="Asiegbu F."/>
            <person name="Belbahri L."/>
            <person name="Bouzid O."/>
            <person name="Broberg A."/>
            <person name="Canback B."/>
            <person name="Coutinho P.M."/>
            <person name="Cullen D."/>
            <person name="Dalman K."/>
            <person name="Deflorio G."/>
            <person name="van Diepen L.T."/>
            <person name="Dunand C."/>
            <person name="Duplessis S."/>
            <person name="Durling M."/>
            <person name="Gonthier P."/>
            <person name="Grimwood J."/>
            <person name="Fossdal C.G."/>
            <person name="Hansson D."/>
            <person name="Henrissat B."/>
            <person name="Hietala A."/>
            <person name="Himmelstrand K."/>
            <person name="Hoffmeister D."/>
            <person name="Hogberg N."/>
            <person name="James T.Y."/>
            <person name="Karlsson M."/>
            <person name="Kohler A."/>
            <person name="Kues U."/>
            <person name="Lee Y.H."/>
            <person name="Lin Y.C."/>
            <person name="Lind M."/>
            <person name="Lindquist E."/>
            <person name="Lombard V."/>
            <person name="Lucas S."/>
            <person name="Lunden K."/>
            <person name="Morin E."/>
            <person name="Murat C."/>
            <person name="Park J."/>
            <person name="Raffaello T."/>
            <person name="Rouze P."/>
            <person name="Salamov A."/>
            <person name="Schmutz J."/>
            <person name="Solheim H."/>
            <person name="Stahlberg J."/>
            <person name="Velez H."/>
            <person name="de Vries R.P."/>
            <person name="Wiebenga A."/>
            <person name="Woodward S."/>
            <person name="Yakovlev I."/>
            <person name="Garbelotto M."/>
            <person name="Martin F."/>
            <person name="Grigoriev I.V."/>
            <person name="Stenlid J."/>
        </authorList>
    </citation>
    <scope>NUCLEOTIDE SEQUENCE [LARGE SCALE GENOMIC DNA]</scope>
    <source>
        <strain evidence="2 3">TC 32-1</strain>
    </source>
</reference>
<dbReference type="Proteomes" id="UP000030671">
    <property type="component" value="Unassembled WGS sequence"/>
</dbReference>